<gene>
    <name evidence="2" type="ORF">PXEA_LOCUS34375</name>
</gene>
<sequence>MRTCVCVCVFVTTLQGLAHSACDALLACAGGPTGEMVAGRQTHCLLVGLQNCGAACRQRAHLGWLATVGWTGAASGDSSRLTDFRSALQVIGLCQRPGQRWPLSAALGLTDSSLCPRAPVDLVAGAIGWPARPIRPIHLPGRLCEMEALTNPWLIAATARLHTSLPPPRAPVEDPPTAKRVAIHFQFQFQFQLHFYFHIHFHIFLAVDAKYACSTPVRCPSCGRLTRFLATLFSAVPPCLGLALDGREHDPPDGFEPQSIGQPRGRARGRASEWTKLGEFVASTLDPRQKPTFSTEPNRLSDCLLPPPHPTPPLSLCCRHTSSCSFAQTRQQHRPQLKSHLLLTGLELRPESRMW</sequence>
<proteinExistence type="predicted"/>
<feature type="chain" id="PRO_5018734075" description="Secreted protein" evidence="1">
    <location>
        <begin position="21"/>
        <end position="355"/>
    </location>
</feature>
<dbReference type="Proteomes" id="UP000784294">
    <property type="component" value="Unassembled WGS sequence"/>
</dbReference>
<dbReference type="EMBL" id="CAAALY010267099">
    <property type="protein sequence ID" value="VEL40935.1"/>
    <property type="molecule type" value="Genomic_DNA"/>
</dbReference>
<reference evidence="2" key="1">
    <citation type="submission" date="2018-11" db="EMBL/GenBank/DDBJ databases">
        <authorList>
            <consortium name="Pathogen Informatics"/>
        </authorList>
    </citation>
    <scope>NUCLEOTIDE SEQUENCE</scope>
</reference>
<accession>A0A3S5BAA1</accession>
<name>A0A3S5BAA1_9PLAT</name>
<dbReference type="AlphaFoldDB" id="A0A3S5BAA1"/>
<protein>
    <recommendedName>
        <fullName evidence="4">Secreted protein</fullName>
    </recommendedName>
</protein>
<evidence type="ECO:0008006" key="4">
    <source>
        <dbReference type="Google" id="ProtNLM"/>
    </source>
</evidence>
<organism evidence="2 3">
    <name type="scientific">Protopolystoma xenopodis</name>
    <dbReference type="NCBI Taxonomy" id="117903"/>
    <lineage>
        <taxon>Eukaryota</taxon>
        <taxon>Metazoa</taxon>
        <taxon>Spiralia</taxon>
        <taxon>Lophotrochozoa</taxon>
        <taxon>Platyhelminthes</taxon>
        <taxon>Monogenea</taxon>
        <taxon>Polyopisthocotylea</taxon>
        <taxon>Polystomatidea</taxon>
        <taxon>Polystomatidae</taxon>
        <taxon>Protopolystoma</taxon>
    </lineage>
</organism>
<keyword evidence="1" id="KW-0732">Signal</keyword>
<evidence type="ECO:0000313" key="2">
    <source>
        <dbReference type="EMBL" id="VEL40935.1"/>
    </source>
</evidence>
<evidence type="ECO:0000313" key="3">
    <source>
        <dbReference type="Proteomes" id="UP000784294"/>
    </source>
</evidence>
<comment type="caution">
    <text evidence="2">The sequence shown here is derived from an EMBL/GenBank/DDBJ whole genome shotgun (WGS) entry which is preliminary data.</text>
</comment>
<feature type="signal peptide" evidence="1">
    <location>
        <begin position="1"/>
        <end position="20"/>
    </location>
</feature>
<evidence type="ECO:0000256" key="1">
    <source>
        <dbReference type="SAM" id="SignalP"/>
    </source>
</evidence>
<keyword evidence="3" id="KW-1185">Reference proteome</keyword>